<gene>
    <name evidence="4" type="primary">LRRFIP2_5</name>
    <name evidence="5" type="synonym">LRRFIP2_3</name>
    <name evidence="4" type="ORF">c0_g3_i2</name>
    <name evidence="5" type="ORF">c0_g3_i6</name>
</gene>
<name>A0A0K8V4J3_BACLA</name>
<proteinExistence type="inferred from homology"/>
<dbReference type="InterPro" id="IPR019139">
    <property type="entry name" value="LRRFIP1/2"/>
</dbReference>
<evidence type="ECO:0000256" key="2">
    <source>
        <dbReference type="ARBA" id="ARBA00023054"/>
    </source>
</evidence>
<evidence type="ECO:0000256" key="1">
    <source>
        <dbReference type="ARBA" id="ARBA00008275"/>
    </source>
</evidence>
<evidence type="ECO:0000313" key="4">
    <source>
        <dbReference type="EMBL" id="JAI33776.1"/>
    </source>
</evidence>
<dbReference type="PANTHER" id="PTHR19212:SF0">
    <property type="entry name" value="LD07988P"/>
    <property type="match status" value="1"/>
</dbReference>
<keyword evidence="2" id="KW-0175">Coiled coil</keyword>
<dbReference type="OrthoDB" id="10028421at2759"/>
<feature type="region of interest" description="Disordered" evidence="3">
    <location>
        <begin position="15"/>
        <end position="34"/>
    </location>
</feature>
<dbReference type="Pfam" id="PF09738">
    <property type="entry name" value="LRRFIP"/>
    <property type="match status" value="1"/>
</dbReference>
<comment type="similarity">
    <text evidence="1">Belongs to the LRRFIP family.</text>
</comment>
<accession>A0A0K8V4J3</accession>
<dbReference type="EMBL" id="GDHF01018538">
    <property type="protein sequence ID" value="JAI33776.1"/>
    <property type="molecule type" value="Transcribed_RNA"/>
</dbReference>
<reference evidence="4" key="1">
    <citation type="submission" date="2015-06" db="EMBL/GenBank/DDBJ databases">
        <authorList>
            <person name="Hoefler B.C."/>
            <person name="Straight P.D."/>
        </authorList>
    </citation>
    <scope>NUCLEOTIDE SEQUENCE</scope>
</reference>
<feature type="compositionally biased region" description="Basic and acidic residues" evidence="3">
    <location>
        <begin position="294"/>
        <end position="309"/>
    </location>
</feature>
<sequence>MSDALNNNVLSRVGDDVCMSTDSTDSSNKEKHQTNNDCGLNKKYTTSISTNSNDEIIEEGFDYSEADLLDELNASDDDQDVDVNGGVNDNLERNANIQKYNTHDLPITQGADKKGEACENITGAFSPSNHVTDTNSHDNKTRSTNIVANDVGSDYVPIVSTDNAPNSASDKQKVTPTNLALCSDTDQPNASEVGVDSYCPITPRCIVDVEAEPNPLLKSSSTTRIKSNNKNVVDDGGVASNNDHGDEGYYYSDEPEDELIVQFLGEANRIAEARLAARRQARAEAREIRMRELERQQKEQEQNADRVFDMHSSSGIDPLSRSRLATGVGSSPLGAVLNSTRANSMSSRRSSEDSLEEEGRSLRDIRHELKDVEERFRKAMIANAQLDNERASQTYQIQLLKDKLEEMEESYAQLQREFKDKSRECNALKRNLDKLSEELKLVQGQLTERDKLIADQGLVIVAVENEDGTDAKRALVSVENAQLLGSVQGSLDVRLKKFSEEKQQLFAEVQKLQETLENYKSQGKGRSNSLNGPTGSDEDYEAQREANKIISDYKYKLQKAEQEIASLQASLARSETQVIRYKSTAEAAEKAEAELKIERRKLQRENREAMERMEELETSNNHLLKRLDKLKNAKSALLKDL</sequence>
<feature type="compositionally biased region" description="Basic and acidic residues" evidence="3">
    <location>
        <begin position="349"/>
        <end position="360"/>
    </location>
</feature>
<evidence type="ECO:0000313" key="5">
    <source>
        <dbReference type="EMBL" id="JAI37777.1"/>
    </source>
</evidence>
<feature type="region of interest" description="Disordered" evidence="3">
    <location>
        <begin position="518"/>
        <end position="540"/>
    </location>
</feature>
<dbReference type="AlphaFoldDB" id="A0A0K8V4J3"/>
<feature type="compositionally biased region" description="Low complexity" evidence="3">
    <location>
        <begin position="339"/>
        <end position="348"/>
    </location>
</feature>
<organism evidence="4">
    <name type="scientific">Bactrocera latifrons</name>
    <name type="common">Malaysian fruit fly</name>
    <name type="synonym">Chaetodacus latifrons</name>
    <dbReference type="NCBI Taxonomy" id="174628"/>
    <lineage>
        <taxon>Eukaryota</taxon>
        <taxon>Metazoa</taxon>
        <taxon>Ecdysozoa</taxon>
        <taxon>Arthropoda</taxon>
        <taxon>Hexapoda</taxon>
        <taxon>Insecta</taxon>
        <taxon>Pterygota</taxon>
        <taxon>Neoptera</taxon>
        <taxon>Endopterygota</taxon>
        <taxon>Diptera</taxon>
        <taxon>Brachycera</taxon>
        <taxon>Muscomorpha</taxon>
        <taxon>Tephritoidea</taxon>
        <taxon>Tephritidae</taxon>
        <taxon>Bactrocera</taxon>
        <taxon>Bactrocera</taxon>
    </lineage>
</organism>
<dbReference type="EMBL" id="GDHF01014537">
    <property type="protein sequence ID" value="JAI37777.1"/>
    <property type="molecule type" value="Transcribed_RNA"/>
</dbReference>
<dbReference type="Gene3D" id="1.20.5.4090">
    <property type="match status" value="1"/>
</dbReference>
<feature type="region of interest" description="Disordered" evidence="3">
    <location>
        <begin position="294"/>
        <end position="360"/>
    </location>
</feature>
<dbReference type="GO" id="GO:0000978">
    <property type="term" value="F:RNA polymerase II cis-regulatory region sequence-specific DNA binding"/>
    <property type="evidence" value="ECO:0007669"/>
    <property type="project" value="TreeGrafter"/>
</dbReference>
<feature type="compositionally biased region" description="Polar residues" evidence="3">
    <location>
        <begin position="518"/>
        <end position="534"/>
    </location>
</feature>
<dbReference type="PANTHER" id="PTHR19212">
    <property type="entry name" value="LEUCINE RICH REPEAT IN FLII INTERACTING PROTEIN"/>
    <property type="match status" value="1"/>
</dbReference>
<dbReference type="GO" id="GO:0000981">
    <property type="term" value="F:DNA-binding transcription factor activity, RNA polymerase II-specific"/>
    <property type="evidence" value="ECO:0007669"/>
    <property type="project" value="TreeGrafter"/>
</dbReference>
<protein>
    <submittedName>
        <fullName evidence="4">Leucine-rich repeat flightless-interacting protein 2</fullName>
    </submittedName>
</protein>
<evidence type="ECO:0000256" key="3">
    <source>
        <dbReference type="SAM" id="MobiDB-lite"/>
    </source>
</evidence>